<gene>
    <name evidence="1" type="ORF">SAMN02746019_00016940</name>
</gene>
<organism evidence="1 2">
    <name type="scientific">Thermoflexus hugenholtzii JAD2</name>
    <dbReference type="NCBI Taxonomy" id="877466"/>
    <lineage>
        <taxon>Bacteria</taxon>
        <taxon>Bacillati</taxon>
        <taxon>Chloroflexota</taxon>
        <taxon>Thermoflexia</taxon>
        <taxon>Thermoflexales</taxon>
        <taxon>Thermoflexaceae</taxon>
        <taxon>Thermoflexus</taxon>
    </lineage>
</organism>
<proteinExistence type="predicted"/>
<evidence type="ECO:0000313" key="2">
    <source>
        <dbReference type="Proteomes" id="UP000197025"/>
    </source>
</evidence>
<dbReference type="EMBL" id="FYEK01000066">
    <property type="protein sequence ID" value="SNB73008.1"/>
    <property type="molecule type" value="Genomic_DNA"/>
</dbReference>
<dbReference type="RefSeq" id="WP_088572133.1">
    <property type="nucleotide sequence ID" value="NZ_FYEK01000066.1"/>
</dbReference>
<name>A0A212RKK9_9CHLR</name>
<protein>
    <submittedName>
        <fullName evidence="1">Uncharacterized protein</fullName>
    </submittedName>
</protein>
<accession>A0A212RKK9</accession>
<dbReference type="AlphaFoldDB" id="A0A212RKK9"/>
<dbReference type="InterPro" id="IPR025132">
    <property type="entry name" value="DUF4058"/>
</dbReference>
<reference evidence="2" key="1">
    <citation type="submission" date="2017-06" db="EMBL/GenBank/DDBJ databases">
        <authorList>
            <person name="Varghese N."/>
            <person name="Submissions S."/>
        </authorList>
    </citation>
    <scope>NUCLEOTIDE SEQUENCE [LARGE SCALE GENOMIC DNA]</scope>
    <source>
        <strain evidence="2">JAD2</strain>
    </source>
</reference>
<dbReference type="Proteomes" id="UP000197025">
    <property type="component" value="Unassembled WGS sequence"/>
</dbReference>
<dbReference type="Pfam" id="PF13267">
    <property type="entry name" value="DUF4058"/>
    <property type="match status" value="1"/>
</dbReference>
<sequence length="178" mass="20008">MEALVEPEIRDAYLEIRDARTHQVVTAIEVLSPANKVKGSRGQQAMQEKRRLLLQGGANWLEIDLLRAGSRPEPLAGRSDYVVALYRPQHPGLLVWFIDLRDPLPVVAVPLRPPFPDAPLDLQKALDEVYERARYAEQIDYTGPIPPLPLPPADAQWAQDQVRRWLAQRATHPGPPAP</sequence>
<keyword evidence="2" id="KW-1185">Reference proteome</keyword>
<dbReference type="InParanoid" id="A0A212RKK9"/>
<evidence type="ECO:0000313" key="1">
    <source>
        <dbReference type="EMBL" id="SNB73008.1"/>
    </source>
</evidence>